<evidence type="ECO:0000256" key="1">
    <source>
        <dbReference type="SAM" id="MobiDB-lite"/>
    </source>
</evidence>
<dbReference type="Proteomes" id="UP000008037">
    <property type="component" value="Chromosome"/>
</dbReference>
<dbReference type="KEGG" id="nga:Ngar_c18660"/>
<proteinExistence type="predicted"/>
<gene>
    <name evidence="2" type="ordered locus">Ngar_c18660</name>
</gene>
<feature type="region of interest" description="Disordered" evidence="1">
    <location>
        <begin position="1"/>
        <end position="25"/>
    </location>
</feature>
<reference evidence="2 3" key="1">
    <citation type="journal article" date="2012" name="Environ. Microbiol.">
        <title>The genome of the ammonia-oxidizing Candidatus Nitrososphaera gargensis: insights into metabolic versatility and environmental adaptations.</title>
        <authorList>
            <person name="Spang A."/>
            <person name="Poehlein A."/>
            <person name="Offre P."/>
            <person name="Zumbragel S."/>
            <person name="Haider S."/>
            <person name="Rychlik N."/>
            <person name="Nowka B."/>
            <person name="Schmeisser C."/>
            <person name="Lebedeva E.V."/>
            <person name="Rattei T."/>
            <person name="Bohm C."/>
            <person name="Schmid M."/>
            <person name="Galushko A."/>
            <person name="Hatzenpichler R."/>
            <person name="Weinmaier T."/>
            <person name="Daniel R."/>
            <person name="Schleper C."/>
            <person name="Spieck E."/>
            <person name="Streit W."/>
            <person name="Wagner M."/>
        </authorList>
    </citation>
    <scope>NUCLEOTIDE SEQUENCE [LARGE SCALE GENOMIC DNA]</scope>
    <source>
        <strain evidence="3">Ga9.2</strain>
    </source>
</reference>
<dbReference type="HOGENOM" id="CLU_3418663_0_0_2"/>
<keyword evidence="3" id="KW-1185">Reference proteome</keyword>
<evidence type="ECO:0000313" key="2">
    <source>
        <dbReference type="EMBL" id="AFU58798.1"/>
    </source>
</evidence>
<dbReference type="InParanoid" id="K0IIG0"/>
<sequence>MSGRGPDVLTNIDGLKPLVRDEESS</sequence>
<name>K0IIG0_NITGG</name>
<accession>K0IIG0</accession>
<dbReference type="AlphaFoldDB" id="K0IIG0"/>
<dbReference type="EMBL" id="CP002408">
    <property type="protein sequence ID" value="AFU58798.1"/>
    <property type="molecule type" value="Genomic_DNA"/>
</dbReference>
<organism evidence="2 3">
    <name type="scientific">Nitrososphaera gargensis (strain Ga9.2)</name>
    <dbReference type="NCBI Taxonomy" id="1237085"/>
    <lineage>
        <taxon>Archaea</taxon>
        <taxon>Nitrososphaerota</taxon>
        <taxon>Nitrososphaeria</taxon>
        <taxon>Nitrososphaerales</taxon>
        <taxon>Nitrososphaeraceae</taxon>
        <taxon>Nitrososphaera</taxon>
    </lineage>
</organism>
<evidence type="ECO:0000313" key="3">
    <source>
        <dbReference type="Proteomes" id="UP000008037"/>
    </source>
</evidence>
<protein>
    <submittedName>
        <fullName evidence="2">Uncharacterized protein</fullName>
    </submittedName>
</protein>
<dbReference type="STRING" id="1237085.Ngar_c18660"/>
<dbReference type="BioCyc" id="CNIT1237085:G1324-1864-MONOMER"/>